<sequence>YFERNGKETLKKTHWYLMNTNYKGNLIPQIEEDITAVVFKNDKETKMALKNSYESIKLLIQNLE</sequence>
<protein>
    <submittedName>
        <fullName evidence="1">Uncharacterized protein</fullName>
    </submittedName>
</protein>
<name>X1B868_9ZZZZ</name>
<comment type="caution">
    <text evidence="1">The sequence shown here is derived from an EMBL/GenBank/DDBJ whole genome shotgun (WGS) entry which is preliminary data.</text>
</comment>
<dbReference type="AlphaFoldDB" id="X1B868"/>
<dbReference type="EMBL" id="BART01024619">
    <property type="protein sequence ID" value="GAG91315.1"/>
    <property type="molecule type" value="Genomic_DNA"/>
</dbReference>
<reference evidence="1" key="1">
    <citation type="journal article" date="2014" name="Front. Microbiol.">
        <title>High frequency of phylogenetically diverse reductive dehalogenase-homologous genes in deep subseafloor sedimentary metagenomes.</title>
        <authorList>
            <person name="Kawai M."/>
            <person name="Futagami T."/>
            <person name="Toyoda A."/>
            <person name="Takaki Y."/>
            <person name="Nishi S."/>
            <person name="Hori S."/>
            <person name="Arai W."/>
            <person name="Tsubouchi T."/>
            <person name="Morono Y."/>
            <person name="Uchiyama I."/>
            <person name="Ito T."/>
            <person name="Fujiyama A."/>
            <person name="Inagaki F."/>
            <person name="Takami H."/>
        </authorList>
    </citation>
    <scope>NUCLEOTIDE SEQUENCE</scope>
    <source>
        <strain evidence="1">Expedition CK06-06</strain>
    </source>
</reference>
<accession>X1B868</accession>
<gene>
    <name evidence="1" type="ORF">S01H4_44405</name>
</gene>
<evidence type="ECO:0000313" key="1">
    <source>
        <dbReference type="EMBL" id="GAG91315.1"/>
    </source>
</evidence>
<feature type="non-terminal residue" evidence="1">
    <location>
        <position position="1"/>
    </location>
</feature>
<organism evidence="1">
    <name type="scientific">marine sediment metagenome</name>
    <dbReference type="NCBI Taxonomy" id="412755"/>
    <lineage>
        <taxon>unclassified sequences</taxon>
        <taxon>metagenomes</taxon>
        <taxon>ecological metagenomes</taxon>
    </lineage>
</organism>
<proteinExistence type="predicted"/>